<proteinExistence type="predicted"/>
<organism evidence="3 4">
    <name type="scientific">Stegodyphus mimosarum</name>
    <name type="common">African social velvet spider</name>
    <dbReference type="NCBI Taxonomy" id="407821"/>
    <lineage>
        <taxon>Eukaryota</taxon>
        <taxon>Metazoa</taxon>
        <taxon>Ecdysozoa</taxon>
        <taxon>Arthropoda</taxon>
        <taxon>Chelicerata</taxon>
        <taxon>Arachnida</taxon>
        <taxon>Araneae</taxon>
        <taxon>Araneomorphae</taxon>
        <taxon>Entelegynae</taxon>
        <taxon>Eresoidea</taxon>
        <taxon>Eresidae</taxon>
        <taxon>Stegodyphus</taxon>
    </lineage>
</organism>
<accession>A0A087TNU5</accession>
<keyword evidence="4" id="KW-1185">Reference proteome</keyword>
<dbReference type="STRING" id="407821.A0A087TNU5"/>
<dbReference type="OMA" id="NGICLEN"/>
<dbReference type="Gene3D" id="2.60.40.2440">
    <property type="entry name" value="Carbohydrate binding type-21 domain"/>
    <property type="match status" value="1"/>
</dbReference>
<evidence type="ECO:0000256" key="1">
    <source>
        <dbReference type="SAM" id="MobiDB-lite"/>
    </source>
</evidence>
<protein>
    <submittedName>
        <fullName evidence="3">CBM21 domain-containing protein</fullName>
    </submittedName>
</protein>
<dbReference type="InterPro" id="IPR038175">
    <property type="entry name" value="CBM21_dom_sf"/>
</dbReference>
<dbReference type="GO" id="GO:0008157">
    <property type="term" value="F:protein phosphatase 1 binding"/>
    <property type="evidence" value="ECO:0007669"/>
    <property type="project" value="TreeGrafter"/>
</dbReference>
<evidence type="ECO:0000313" key="4">
    <source>
        <dbReference type="Proteomes" id="UP000054359"/>
    </source>
</evidence>
<name>A0A087TNU5_STEMI</name>
<dbReference type="AlphaFoldDB" id="A0A087TNU5"/>
<gene>
    <name evidence="3" type="ORF">X975_15183</name>
</gene>
<dbReference type="PROSITE" id="PS51159">
    <property type="entry name" value="CBM21"/>
    <property type="match status" value="1"/>
</dbReference>
<evidence type="ECO:0000313" key="3">
    <source>
        <dbReference type="EMBL" id="KFM66784.1"/>
    </source>
</evidence>
<dbReference type="Proteomes" id="UP000054359">
    <property type="component" value="Unassembled WGS sequence"/>
</dbReference>
<feature type="non-terminal residue" evidence="3">
    <location>
        <position position="613"/>
    </location>
</feature>
<reference evidence="3 4" key="1">
    <citation type="submission" date="2013-11" db="EMBL/GenBank/DDBJ databases">
        <title>Genome sequencing of Stegodyphus mimosarum.</title>
        <authorList>
            <person name="Bechsgaard J."/>
        </authorList>
    </citation>
    <scope>NUCLEOTIDE SEQUENCE [LARGE SCALE GENOMIC DNA]</scope>
</reference>
<dbReference type="PANTHER" id="PTHR12307">
    <property type="entry name" value="PROTEIN PHOSPHATASE 1 REGULATORY SUBUNIT"/>
    <property type="match status" value="1"/>
</dbReference>
<dbReference type="OrthoDB" id="8942186at2759"/>
<dbReference type="Pfam" id="PF03370">
    <property type="entry name" value="CBM_21"/>
    <property type="match status" value="1"/>
</dbReference>
<dbReference type="PANTHER" id="PTHR12307:SF53">
    <property type="entry name" value="PROTEIN PHOSPHATASE 1 REGULATORY SUBUNIT"/>
    <property type="match status" value="1"/>
</dbReference>
<sequence>MLKNKRGVSACSLSSCRIRAEALARAFNSRIWPCTWVDRGASNDKDSLSNGVSADDDEEFFDASPSPIEDEEESLYSRYGDSSAATEAGRTKLFELLQQHASDDATDVFYDVSEDAGLSENVNHIADETCLKDENFGEQSTNENFLESTKTDDEEINSSSTSLSAETVESKIIRNSPSVNHSDGNQIITNSAAIINNHSDIAVRTACSINDSSFNFEEDKNVSNAIPVSEVGDCYIKELSNFDIENPNIQGKDLLVTQPKCEELSSGTDINLDYNNAESFRTEERQHEDSPDDETIEINLNEKFISLRKIDSEIKVTKHDAVTESSEYSETEENSEPNEVAIKIIDELNDFPSEKEYELPTLSPGTERSNRLQVFDECRPKISRSTSLKTGKTPPGTPSRKKIVRFADVLGLDLEDVRHIMTTDVPIIPSSAYTDLDLKDEDLPAISPVSETVEIQGRQPDSWETVQVSASPNVLCAMFPNPGQQSDFMDRVRNQGICLESVIISDMSVQCTCRVMNWGYKKRVVARYTVNEWASSNDIDASYVPGSSQGETDSFVFNIFLSPLVKKVQFAIRYVVSNKEFWDNNKGMNYSLGQHGNNSIIPASSPPWLHQFW</sequence>
<feature type="domain" description="CBM21" evidence="2">
    <location>
        <begin position="489"/>
        <end position="593"/>
    </location>
</feature>
<dbReference type="GO" id="GO:2001069">
    <property type="term" value="F:glycogen binding"/>
    <property type="evidence" value="ECO:0007669"/>
    <property type="project" value="TreeGrafter"/>
</dbReference>
<dbReference type="GO" id="GO:0000164">
    <property type="term" value="C:protein phosphatase type 1 complex"/>
    <property type="evidence" value="ECO:0007669"/>
    <property type="project" value="TreeGrafter"/>
</dbReference>
<dbReference type="InterPro" id="IPR005036">
    <property type="entry name" value="CBM21_dom"/>
</dbReference>
<dbReference type="InterPro" id="IPR050782">
    <property type="entry name" value="PP1_regulatory_subunit_3"/>
</dbReference>
<dbReference type="EMBL" id="KK116096">
    <property type="protein sequence ID" value="KFM66784.1"/>
    <property type="molecule type" value="Genomic_DNA"/>
</dbReference>
<dbReference type="GO" id="GO:0005979">
    <property type="term" value="P:regulation of glycogen biosynthetic process"/>
    <property type="evidence" value="ECO:0007669"/>
    <property type="project" value="TreeGrafter"/>
</dbReference>
<evidence type="ECO:0000259" key="2">
    <source>
        <dbReference type="PROSITE" id="PS51159"/>
    </source>
</evidence>
<feature type="region of interest" description="Disordered" evidence="1">
    <location>
        <begin position="45"/>
        <end position="69"/>
    </location>
</feature>